<evidence type="ECO:0000313" key="1">
    <source>
        <dbReference type="Ensembl" id="ENSSTUP00000005814.1"/>
    </source>
</evidence>
<reference evidence="1" key="1">
    <citation type="submission" date="2025-08" db="UniProtKB">
        <authorList>
            <consortium name="Ensembl"/>
        </authorList>
    </citation>
    <scope>IDENTIFICATION</scope>
</reference>
<dbReference type="GeneTree" id="ENSGT00940000165007"/>
<dbReference type="AlphaFoldDB" id="A0A673W0K0"/>
<sequence length="133" mass="14955">MDAMANTIRGWAENPVKFACSHGVNASPATEVADPGQLVHILIVEGFLLYSYKSLMDVVQKEEVGTVRSQIPNIHITRQYTVPDPLGLFGVCVFYLSVSILEFKLSYLDGLKSKEELYSQVYEDIWNTVLNRL</sequence>
<reference evidence="1" key="2">
    <citation type="submission" date="2025-09" db="UniProtKB">
        <authorList>
            <consortium name="Ensembl"/>
        </authorList>
    </citation>
    <scope>IDENTIFICATION</scope>
</reference>
<dbReference type="Gene3D" id="3.40.50.300">
    <property type="entry name" value="P-loop containing nucleotide triphosphate hydrolases"/>
    <property type="match status" value="1"/>
</dbReference>
<dbReference type="Proteomes" id="UP000472277">
    <property type="component" value="Chromosome 17"/>
</dbReference>
<dbReference type="InParanoid" id="A0A673W0K0"/>
<protein>
    <submittedName>
        <fullName evidence="1">Muscle-specific beta 1 integrin binding protein</fullName>
    </submittedName>
</protein>
<dbReference type="InterPro" id="IPR027417">
    <property type="entry name" value="P-loop_NTPase"/>
</dbReference>
<dbReference type="Ensembl" id="ENSSTUT00000006183.1">
    <property type="protein sequence ID" value="ENSSTUP00000005814.1"/>
    <property type="gene ID" value="ENSSTUG00000002878.1"/>
</dbReference>
<organism evidence="1 2">
    <name type="scientific">Salmo trutta</name>
    <name type="common">Brown trout</name>
    <dbReference type="NCBI Taxonomy" id="8032"/>
    <lineage>
        <taxon>Eukaryota</taxon>
        <taxon>Metazoa</taxon>
        <taxon>Chordata</taxon>
        <taxon>Craniata</taxon>
        <taxon>Vertebrata</taxon>
        <taxon>Euteleostomi</taxon>
        <taxon>Actinopterygii</taxon>
        <taxon>Neopterygii</taxon>
        <taxon>Teleostei</taxon>
        <taxon>Protacanthopterygii</taxon>
        <taxon>Salmoniformes</taxon>
        <taxon>Salmonidae</taxon>
        <taxon>Salmoninae</taxon>
        <taxon>Salmo</taxon>
    </lineage>
</organism>
<keyword evidence="2" id="KW-1185">Reference proteome</keyword>
<accession>A0A673W0K0</accession>
<name>A0A673W0K0_SALTR</name>
<proteinExistence type="predicted"/>
<evidence type="ECO:0000313" key="2">
    <source>
        <dbReference type="Proteomes" id="UP000472277"/>
    </source>
</evidence>